<dbReference type="EC" id="2.1.1.63" evidence="3"/>
<evidence type="ECO:0000259" key="10">
    <source>
        <dbReference type="Pfam" id="PF01035"/>
    </source>
</evidence>
<dbReference type="InterPro" id="IPR036388">
    <property type="entry name" value="WH-like_DNA-bd_sf"/>
</dbReference>
<comment type="similarity">
    <text evidence="2">Belongs to the MGMT family.</text>
</comment>
<feature type="domain" description="Methylguanine DNA methyltransferase ribonuclease-like" evidence="11">
    <location>
        <begin position="18"/>
        <end position="93"/>
    </location>
</feature>
<keyword evidence="13" id="KW-1185">Reference proteome</keyword>
<evidence type="ECO:0000256" key="7">
    <source>
        <dbReference type="ARBA" id="ARBA00023204"/>
    </source>
</evidence>
<evidence type="ECO:0000256" key="8">
    <source>
        <dbReference type="ARBA" id="ARBA00049348"/>
    </source>
</evidence>
<evidence type="ECO:0000313" key="12">
    <source>
        <dbReference type="EMBL" id="AYN41185.1"/>
    </source>
</evidence>
<dbReference type="CDD" id="cd06445">
    <property type="entry name" value="ATase"/>
    <property type="match status" value="1"/>
</dbReference>
<dbReference type="PANTHER" id="PTHR10815">
    <property type="entry name" value="METHYLATED-DNA--PROTEIN-CYSTEINE METHYLTRANSFERASE"/>
    <property type="match status" value="1"/>
</dbReference>
<gene>
    <name evidence="12" type="ORF">D9753_22490</name>
</gene>
<dbReference type="OrthoDB" id="9802228at2"/>
<dbReference type="GO" id="GO:0006281">
    <property type="term" value="P:DNA repair"/>
    <property type="evidence" value="ECO:0007669"/>
    <property type="project" value="UniProtKB-KW"/>
</dbReference>
<dbReference type="GO" id="GO:0003908">
    <property type="term" value="F:methylated-DNA-[protein]-cysteine S-methyltransferase activity"/>
    <property type="evidence" value="ECO:0007669"/>
    <property type="project" value="UniProtKB-EC"/>
</dbReference>
<dbReference type="SUPFAM" id="SSF46767">
    <property type="entry name" value="Methylated DNA-protein cysteine methyltransferase, C-terminal domain"/>
    <property type="match status" value="1"/>
</dbReference>
<name>A0A3G2JIG0_9ACTN</name>
<organism evidence="12 13">
    <name type="scientific">Streptomyces dangxiongensis</name>
    <dbReference type="NCBI Taxonomy" id="1442032"/>
    <lineage>
        <taxon>Bacteria</taxon>
        <taxon>Bacillati</taxon>
        <taxon>Actinomycetota</taxon>
        <taxon>Actinomycetes</taxon>
        <taxon>Kitasatosporales</taxon>
        <taxon>Streptomycetaceae</taxon>
        <taxon>Streptomyces</taxon>
    </lineage>
</organism>
<feature type="domain" description="Methylated-DNA-[protein]-cysteine S-methyltransferase DNA binding" evidence="10">
    <location>
        <begin position="107"/>
        <end position="178"/>
    </location>
</feature>
<dbReference type="AlphaFoldDB" id="A0A3G2JIG0"/>
<dbReference type="NCBIfam" id="TIGR00589">
    <property type="entry name" value="ogt"/>
    <property type="match status" value="1"/>
</dbReference>
<dbReference type="Proteomes" id="UP000268329">
    <property type="component" value="Chromosome"/>
</dbReference>
<reference evidence="12 13" key="1">
    <citation type="submission" date="2018-10" db="EMBL/GenBank/DDBJ databases">
        <title>The genome of Streptomyces dangxiongensis Z022.</title>
        <authorList>
            <person name="Zhang B."/>
        </authorList>
    </citation>
    <scope>NUCLEOTIDE SEQUENCE [LARGE SCALE GENOMIC DNA]</scope>
    <source>
        <strain evidence="12 13">Z022</strain>
    </source>
</reference>
<dbReference type="InterPro" id="IPR036217">
    <property type="entry name" value="MethylDNA_cys_MeTrfase_DNAb"/>
</dbReference>
<dbReference type="RefSeq" id="WP_121788624.1">
    <property type="nucleotide sequence ID" value="NZ_CP033073.1"/>
</dbReference>
<accession>A0A3G2JIG0</accession>
<dbReference type="Gene3D" id="1.10.10.10">
    <property type="entry name" value="Winged helix-like DNA-binding domain superfamily/Winged helix DNA-binding domain"/>
    <property type="match status" value="1"/>
</dbReference>
<proteinExistence type="inferred from homology"/>
<keyword evidence="5 12" id="KW-0808">Transferase</keyword>
<evidence type="ECO:0000259" key="11">
    <source>
        <dbReference type="Pfam" id="PF02870"/>
    </source>
</evidence>
<evidence type="ECO:0000256" key="2">
    <source>
        <dbReference type="ARBA" id="ARBA00008711"/>
    </source>
</evidence>
<dbReference type="InterPro" id="IPR036631">
    <property type="entry name" value="MGMT_N_sf"/>
</dbReference>
<evidence type="ECO:0000256" key="4">
    <source>
        <dbReference type="ARBA" id="ARBA00022603"/>
    </source>
</evidence>
<comment type="catalytic activity">
    <reaction evidence="1">
        <text>a 4-O-methyl-thymidine in DNA + L-cysteinyl-[protein] = a thymidine in DNA + S-methyl-L-cysteinyl-[protein]</text>
        <dbReference type="Rhea" id="RHEA:53428"/>
        <dbReference type="Rhea" id="RHEA-COMP:10131"/>
        <dbReference type="Rhea" id="RHEA-COMP:10132"/>
        <dbReference type="Rhea" id="RHEA-COMP:13555"/>
        <dbReference type="Rhea" id="RHEA-COMP:13556"/>
        <dbReference type="ChEBI" id="CHEBI:29950"/>
        <dbReference type="ChEBI" id="CHEBI:82612"/>
        <dbReference type="ChEBI" id="CHEBI:137386"/>
        <dbReference type="ChEBI" id="CHEBI:137387"/>
        <dbReference type="EC" id="2.1.1.63"/>
    </reaction>
</comment>
<keyword evidence="6" id="KW-0227">DNA damage</keyword>
<evidence type="ECO:0000256" key="3">
    <source>
        <dbReference type="ARBA" id="ARBA00011918"/>
    </source>
</evidence>
<protein>
    <recommendedName>
        <fullName evidence="3">methylated-DNA--[protein]-cysteine S-methyltransferase</fullName>
        <ecNumber evidence="3">2.1.1.63</ecNumber>
    </recommendedName>
</protein>
<evidence type="ECO:0000256" key="1">
    <source>
        <dbReference type="ARBA" id="ARBA00001286"/>
    </source>
</evidence>
<dbReference type="Pfam" id="PF01035">
    <property type="entry name" value="DNA_binding_1"/>
    <property type="match status" value="1"/>
</dbReference>
<evidence type="ECO:0000313" key="13">
    <source>
        <dbReference type="Proteomes" id="UP000268329"/>
    </source>
</evidence>
<dbReference type="InterPro" id="IPR014048">
    <property type="entry name" value="MethylDNA_cys_MeTrfase_DNA-bd"/>
</dbReference>
<dbReference type="FunFam" id="1.10.10.10:FF:000214">
    <property type="entry name" value="Methylated-DNA--protein-cysteine methyltransferase"/>
    <property type="match status" value="1"/>
</dbReference>
<evidence type="ECO:0000256" key="5">
    <source>
        <dbReference type="ARBA" id="ARBA00022679"/>
    </source>
</evidence>
<dbReference type="GO" id="GO:0032259">
    <property type="term" value="P:methylation"/>
    <property type="evidence" value="ECO:0007669"/>
    <property type="project" value="UniProtKB-KW"/>
</dbReference>
<dbReference type="Pfam" id="PF02870">
    <property type="entry name" value="Methyltransf_1N"/>
    <property type="match status" value="1"/>
</dbReference>
<dbReference type="EMBL" id="CP033073">
    <property type="protein sequence ID" value="AYN41185.1"/>
    <property type="molecule type" value="Genomic_DNA"/>
</dbReference>
<sequence>MRTSNIPGDTTAAVAVHPTPLGPLVLAATADALVLCCYGTPETAIARLTRAGLGTVDEEHADAGQREVLAETRTQLDAYLTGARRDFTVPVDLRLATPFSRLTVSALDAFVPYGRTATYAELAAAIDRPRAARAVGTALGANPVCVLQPCHRIVGSGGSLTGYAGGLAAKQFLLGLESWHDGPAGQREPVTLPTGLSAPDGLTAP</sequence>
<dbReference type="KEGG" id="sdd:D9753_22490"/>
<dbReference type="Gene3D" id="3.30.160.70">
    <property type="entry name" value="Methylated DNA-protein cysteine methyltransferase domain"/>
    <property type="match status" value="1"/>
</dbReference>
<dbReference type="PANTHER" id="PTHR10815:SF13">
    <property type="entry name" value="METHYLATED-DNA--PROTEIN-CYSTEINE METHYLTRANSFERASE"/>
    <property type="match status" value="1"/>
</dbReference>
<comment type="catalytic activity">
    <reaction evidence="8">
        <text>a 6-O-methyl-2'-deoxyguanosine in DNA + L-cysteinyl-[protein] = S-methyl-L-cysteinyl-[protein] + a 2'-deoxyguanosine in DNA</text>
        <dbReference type="Rhea" id="RHEA:24000"/>
        <dbReference type="Rhea" id="RHEA-COMP:10131"/>
        <dbReference type="Rhea" id="RHEA-COMP:10132"/>
        <dbReference type="Rhea" id="RHEA-COMP:11367"/>
        <dbReference type="Rhea" id="RHEA-COMP:11368"/>
        <dbReference type="ChEBI" id="CHEBI:29950"/>
        <dbReference type="ChEBI" id="CHEBI:82612"/>
        <dbReference type="ChEBI" id="CHEBI:85445"/>
        <dbReference type="ChEBI" id="CHEBI:85448"/>
        <dbReference type="EC" id="2.1.1.63"/>
    </reaction>
</comment>
<dbReference type="InterPro" id="IPR008332">
    <property type="entry name" value="MethylG_MeTrfase_N"/>
</dbReference>
<keyword evidence="7" id="KW-0234">DNA repair</keyword>
<keyword evidence="4 12" id="KW-0489">Methyltransferase</keyword>
<evidence type="ECO:0000256" key="9">
    <source>
        <dbReference type="SAM" id="MobiDB-lite"/>
    </source>
</evidence>
<feature type="region of interest" description="Disordered" evidence="9">
    <location>
        <begin position="184"/>
        <end position="205"/>
    </location>
</feature>
<dbReference type="SUPFAM" id="SSF53155">
    <property type="entry name" value="Methylated DNA-protein cysteine methyltransferase domain"/>
    <property type="match status" value="1"/>
</dbReference>
<evidence type="ECO:0000256" key="6">
    <source>
        <dbReference type="ARBA" id="ARBA00022763"/>
    </source>
</evidence>